<name>A0A8H5KVZ6_9HYPO</name>
<dbReference type="EMBL" id="JAAOAR010000497">
    <property type="protein sequence ID" value="KAF5580453.1"/>
    <property type="molecule type" value="Genomic_DNA"/>
</dbReference>
<protein>
    <submittedName>
        <fullName evidence="2">Uncharacterized protein</fullName>
    </submittedName>
</protein>
<dbReference type="AlphaFoldDB" id="A0A8H5KVZ6"/>
<evidence type="ECO:0000313" key="2">
    <source>
        <dbReference type="EMBL" id="KAF5580453.1"/>
    </source>
</evidence>
<accession>A0A8H5KVZ6</accession>
<evidence type="ECO:0000313" key="3">
    <source>
        <dbReference type="Proteomes" id="UP000544095"/>
    </source>
</evidence>
<dbReference type="PROSITE" id="PS00018">
    <property type="entry name" value="EF_HAND_1"/>
    <property type="match status" value="1"/>
</dbReference>
<evidence type="ECO:0000256" key="1">
    <source>
        <dbReference type="SAM" id="MobiDB-lite"/>
    </source>
</evidence>
<keyword evidence="3" id="KW-1185">Reference proteome</keyword>
<comment type="caution">
    <text evidence="2">The sequence shown here is derived from an EMBL/GenBank/DDBJ whole genome shotgun (WGS) entry which is preliminary data.</text>
</comment>
<sequence length="378" mass="42909">MPLKIESNAESIAPDIYQKTLDIHRIGVDVCKNVPLREVIPVKIPELCDAITTDIFNSVGIQKHEAEECFSAMARKINNSGLLHHSSLELLEDVKFMLQSLSKVTRFQARTGKIVCPPAHVMGCVIAAIFYRKLRPTNEEFFLRCDRLVKVFGELNGIQWLSVAIQVFSKVNSGTFIVELDETCQKPVAEQQTVGTGPFWVVTTRMPQMNKYEDIFRNVLYPDGPAVQPSGPTVPKLEQQDNALPSVEPNDTTNEPIALSDDDESEDNTITLRDFTRQMKILGKRLATPDRAVARRARREILKKPGEVREQEVEDIGRPKEFFDSYSHFKDVWKNCLENGVSIPNSLRVLVDYHCTPSQVFHLTELEKEHQMEMEIDG</sequence>
<dbReference type="Proteomes" id="UP000544095">
    <property type="component" value="Unassembled WGS sequence"/>
</dbReference>
<dbReference type="InterPro" id="IPR018247">
    <property type="entry name" value="EF_Hand_1_Ca_BS"/>
</dbReference>
<proteinExistence type="predicted"/>
<gene>
    <name evidence="2" type="ORF">FPANT_9322</name>
</gene>
<feature type="region of interest" description="Disordered" evidence="1">
    <location>
        <begin position="227"/>
        <end position="265"/>
    </location>
</feature>
<organism evidence="2 3">
    <name type="scientific">Fusarium pseudoanthophilum</name>
    <dbReference type="NCBI Taxonomy" id="48495"/>
    <lineage>
        <taxon>Eukaryota</taxon>
        <taxon>Fungi</taxon>
        <taxon>Dikarya</taxon>
        <taxon>Ascomycota</taxon>
        <taxon>Pezizomycotina</taxon>
        <taxon>Sordariomycetes</taxon>
        <taxon>Hypocreomycetidae</taxon>
        <taxon>Hypocreales</taxon>
        <taxon>Nectriaceae</taxon>
        <taxon>Fusarium</taxon>
        <taxon>Fusarium fujikuroi species complex</taxon>
    </lineage>
</organism>
<reference evidence="2 3" key="1">
    <citation type="submission" date="2020-05" db="EMBL/GenBank/DDBJ databases">
        <title>Identification and distribution of gene clusters putatively required for synthesis of sphingolipid metabolism inhibitors in phylogenetically diverse species of the filamentous fungus Fusarium.</title>
        <authorList>
            <person name="Kim H.-S."/>
            <person name="Busman M."/>
            <person name="Brown D.W."/>
            <person name="Divon H."/>
            <person name="Uhlig S."/>
            <person name="Proctor R.H."/>
        </authorList>
    </citation>
    <scope>NUCLEOTIDE SEQUENCE [LARGE SCALE GENOMIC DNA]</scope>
    <source>
        <strain evidence="2 3">NRRL 25211</strain>
    </source>
</reference>